<keyword evidence="7" id="KW-0539">Nucleus</keyword>
<dbReference type="Pfam" id="PF04437">
    <property type="entry name" value="RINT1_TIP1"/>
    <property type="match status" value="1"/>
</dbReference>
<keyword evidence="4" id="KW-0378">Hydrolase</keyword>
<evidence type="ECO:0000256" key="1">
    <source>
        <dbReference type="ARBA" id="ARBA00004123"/>
    </source>
</evidence>
<dbReference type="EMBL" id="GL629795">
    <property type="protein sequence ID" value="EFX00949.1"/>
    <property type="molecule type" value="Genomic_DNA"/>
</dbReference>
<accession>F0XN94</accession>
<dbReference type="GO" id="GO:0071036">
    <property type="term" value="P:nuclear polyadenylation-dependent snoRNA catabolic process"/>
    <property type="evidence" value="ECO:0007669"/>
    <property type="project" value="TreeGrafter"/>
</dbReference>
<evidence type="ECO:0000313" key="11">
    <source>
        <dbReference type="EMBL" id="EFX00949.1"/>
    </source>
</evidence>
<dbReference type="GO" id="GO:0071035">
    <property type="term" value="P:nuclear polyadenylation-dependent rRNA catabolic process"/>
    <property type="evidence" value="ECO:0007669"/>
    <property type="project" value="TreeGrafter"/>
</dbReference>
<dbReference type="HOGENOM" id="CLU_243148_0_0_1"/>
<dbReference type="Pfam" id="PF01612">
    <property type="entry name" value="DNA_pol_A_exo1"/>
    <property type="match status" value="1"/>
</dbReference>
<evidence type="ECO:0000256" key="7">
    <source>
        <dbReference type="ARBA" id="ARBA00023242"/>
    </source>
</evidence>
<evidence type="ECO:0000256" key="4">
    <source>
        <dbReference type="ARBA" id="ARBA00022801"/>
    </source>
</evidence>
<dbReference type="RefSeq" id="XP_014170431.1">
    <property type="nucleotide sequence ID" value="XM_014314956.1"/>
</dbReference>
<dbReference type="GO" id="GO:0071038">
    <property type="term" value="P:TRAMP-dependent tRNA surveillance pathway"/>
    <property type="evidence" value="ECO:0007669"/>
    <property type="project" value="TreeGrafter"/>
</dbReference>
<feature type="region of interest" description="Disordered" evidence="9">
    <location>
        <begin position="543"/>
        <end position="564"/>
    </location>
</feature>
<dbReference type="eggNOG" id="KOG2218">
    <property type="taxonomic scope" value="Eukaryota"/>
</dbReference>
<dbReference type="GO" id="GO:0006888">
    <property type="term" value="P:endoplasmic reticulum to Golgi vesicle-mediated transport"/>
    <property type="evidence" value="ECO:0007669"/>
    <property type="project" value="InterPro"/>
</dbReference>
<gene>
    <name evidence="11" type="ORF">CMQ_2030</name>
</gene>
<sequence>MEASEDFRSQQQKIQAALVAVNRSANSITSEDLTFQRTVNPDVASQLDDNAERLLRLTNKLLKASAASTGRKAPLELEDADDVDLNWQGVVDVIDALLEKADTSLDEYTGMLKRKDAPTTEVGPESKKPKPTTERLDWSIRRANIAKPQELFEHKPDNFDKGPWKPLLTTKPHATVPLAESLTTFVDENGSVQYKHPYETEITKMRYPEAVYHKSEPILYQPTEGTKAIWVDTFEGVQAMLEELRQADVIAVDLEHHDFRTYTGLLSLMQISTREKDWVVDTLTPWRHRLEILNEVFADPTKIKVFHGATSDIVWLQRDLGLYIVGLFDTYFACDCLEYPARSLAYLLKKFVDFDADKKYQMADWRIRPLPEEMLYYARSDTHFLLYVYDMVRNELAEKSEKLLPEASLTGYVLRRSKETSMLRHEVALCDPETGLGSRGWLNSLMRTYSMLNSSQFAVFKAIFRWRDDLARRLDESPGYVMPIRSVGDIARILPSDRKAMWSLLNNAARETKSSMEEIFLLIQQAKLRGADGPSSSEFLRSEAVGAASKPGSDKGAGREAREAERAKELAKLPDISEVRSGVSQLWGATPIGSKKKAAGEDEAVTGVHMDTPWFSFVQAAVAAGILSPAAESTATATEKKAEEEYIEFPQSAGTPVVPSRTGGKTGKKGAGKGGVSATAKAGKKAAGEEGEASGGQTQTSDSDGGAPVGGEEFVPFNYDTAGSVMNAKKTEQKATGGRKKVFDPYRSKTGADGPKGARRMHFEKNGKSATFKKWSFASQSTTSKDLIQRAVNDHEMPQPSTTAAAAAEETVMFPFDEPDARLEDFLDDKLQSAADLETVGALLVEAEAQQAALQAQLEGAAAALTAAQQTTAAQEAVLVGQLDEFAALDQAVGSRLAVVRASDAPEAVVQRLQQPMEQLHRVSTALRYVQLLADVSTWAAAAREALPADPRAALEPYGRLRQLGRELQGEIEGLESAELHVTAHVTAVADRVWADMNRTMRAELEAVLEARGWPKIDAAVRADEAWRDVFAKLVDLQAPEILAAATAAAETRPVLLPIDVMAHIFEREFRYHFLSSRRTAEPRQTADVCFPWLLDRVGAWADFLRDSFADILAARFGGTVVDAAATTLYVDPACAFVAALLPVMREKVRQTAAWAVQQLEARPSPEEQRQPFLCGFVVQVHALDDELRTRFGYDGGCGAATATDTTAGWPGLAADVLQDHFAVWLQAEKDGALARYRSIVDAADGHAIDYDYDSGSPVRGSSSATSTNTHARSKPTVAAVRVMDLLQAVTAQYRGVRRLQHRLRFLVDIQVTVLDAYDDRLRGSLEVYAAMTSAVGRTLHGVTRDQLAALDGTGALETLCRVYGSADYVVHTLQDLGDDEFFILLWAELQTRAAASGDQPSQERALLRATRLGDEGGSALFDETMAAFGRRRKTAQDFLVAALAESHRKAFRPYVLRTQWMTVAEGTASGMVDPTELAITAELDEPLRVIRRNLNFLSQALGTAALRRIVRGALEKLQELLWSEVLVVHRFSALGAAQLARDVAAIATLTEQYVPRSAAAALEGLREGLQLLNLPVEAASAELAITLREATDRVFVDNTEAKKLLQELGLASLTPANARLILQRRVESSG</sequence>
<dbReference type="Pfam" id="PF00570">
    <property type="entry name" value="HRDC"/>
    <property type="match status" value="1"/>
</dbReference>
<dbReference type="GO" id="GO:0071044">
    <property type="term" value="P:histone mRNA catabolic process"/>
    <property type="evidence" value="ECO:0007669"/>
    <property type="project" value="TreeGrafter"/>
</dbReference>
<feature type="domain" description="HRDC" evidence="10">
    <location>
        <begin position="453"/>
        <end position="533"/>
    </location>
</feature>
<keyword evidence="6 11" id="KW-0269">Exonuclease</keyword>
<dbReference type="GO" id="GO:0000175">
    <property type="term" value="F:3'-5'-RNA exonuclease activity"/>
    <property type="evidence" value="ECO:0007669"/>
    <property type="project" value="InterPro"/>
</dbReference>
<dbReference type="InterPro" id="IPR044876">
    <property type="entry name" value="HRDC_dom_sf"/>
</dbReference>
<dbReference type="GO" id="GO:0071051">
    <property type="term" value="P:poly(A)-dependent snoRNA 3'-end processing"/>
    <property type="evidence" value="ECO:0007669"/>
    <property type="project" value="TreeGrafter"/>
</dbReference>
<feature type="region of interest" description="Disordered" evidence="9">
    <location>
        <begin position="729"/>
        <end position="760"/>
    </location>
</feature>
<dbReference type="GeneID" id="25974975"/>
<dbReference type="PANTHER" id="PTHR12124">
    <property type="entry name" value="POLYMYOSITIS/SCLERODERMA AUTOANTIGEN-RELATED"/>
    <property type="match status" value="1"/>
</dbReference>
<dbReference type="GO" id="GO:0071039">
    <property type="term" value="P:nuclear polyadenylation-dependent CUT catabolic process"/>
    <property type="evidence" value="ECO:0007669"/>
    <property type="project" value="TreeGrafter"/>
</dbReference>
<dbReference type="GO" id="GO:0005730">
    <property type="term" value="C:nucleolus"/>
    <property type="evidence" value="ECO:0007669"/>
    <property type="project" value="TreeGrafter"/>
</dbReference>
<dbReference type="SMART" id="SM00474">
    <property type="entry name" value="35EXOc"/>
    <property type="match status" value="1"/>
</dbReference>
<dbReference type="InterPro" id="IPR045092">
    <property type="entry name" value="Rrp6-like"/>
</dbReference>
<dbReference type="Pfam" id="PF08066">
    <property type="entry name" value="PMC2NT"/>
    <property type="match status" value="1"/>
</dbReference>
<dbReference type="GO" id="GO:0000166">
    <property type="term" value="F:nucleotide binding"/>
    <property type="evidence" value="ECO:0007669"/>
    <property type="project" value="InterPro"/>
</dbReference>
<evidence type="ECO:0000259" key="10">
    <source>
        <dbReference type="PROSITE" id="PS50967"/>
    </source>
</evidence>
<dbReference type="GO" id="GO:0003727">
    <property type="term" value="F:single-stranded RNA binding"/>
    <property type="evidence" value="ECO:0007669"/>
    <property type="project" value="TreeGrafter"/>
</dbReference>
<comment type="subcellular location">
    <subcellularLocation>
        <location evidence="1">Nucleus</location>
    </subcellularLocation>
</comment>
<evidence type="ECO:0000256" key="6">
    <source>
        <dbReference type="ARBA" id="ARBA00022839"/>
    </source>
</evidence>
<dbReference type="OrthoDB" id="2250022at2759"/>
<evidence type="ECO:0000256" key="8">
    <source>
        <dbReference type="ARBA" id="ARBA00043957"/>
    </source>
</evidence>
<dbReference type="InterPro" id="IPR049559">
    <property type="entry name" value="Rrp6p-like_exo"/>
</dbReference>
<reference evidence="11 12" key="1">
    <citation type="journal article" date="2011" name="Proc. Natl. Acad. Sci. U.S.A.">
        <title>Genome and transcriptome analyses of the mountain pine beetle-fungal symbiont Grosmannia clavigera, a lodgepole pine pathogen.</title>
        <authorList>
            <person name="DiGuistini S."/>
            <person name="Wang Y."/>
            <person name="Liao N.Y."/>
            <person name="Taylor G."/>
            <person name="Tanguay P."/>
            <person name="Feau N."/>
            <person name="Henrissat B."/>
            <person name="Chan S.K."/>
            <person name="Hesse-Orce U."/>
            <person name="Alamouti S.M."/>
            <person name="Tsui C.K.M."/>
            <person name="Docking R.T."/>
            <person name="Levasseur A."/>
            <person name="Haridas S."/>
            <person name="Robertson G."/>
            <person name="Birol I."/>
            <person name="Holt R.A."/>
            <person name="Marra M.A."/>
            <person name="Hamelin R.C."/>
            <person name="Hirst M."/>
            <person name="Jones S.J.M."/>
            <person name="Bohlmann J."/>
            <person name="Breuil C."/>
        </authorList>
    </citation>
    <scope>NUCLEOTIDE SEQUENCE [LARGE SCALE GENOMIC DNA]</scope>
    <source>
        <strain evidence="12">kw1407 / UAMH 11150</strain>
    </source>
</reference>
<dbReference type="STRING" id="655863.F0XN94"/>
<evidence type="ECO:0000256" key="5">
    <source>
        <dbReference type="ARBA" id="ARBA00022835"/>
    </source>
</evidence>
<dbReference type="InterPro" id="IPR002121">
    <property type="entry name" value="HRDC_dom"/>
</dbReference>
<proteinExistence type="inferred from homology"/>
<keyword evidence="12" id="KW-1185">Reference proteome</keyword>
<evidence type="ECO:0000313" key="12">
    <source>
        <dbReference type="Proteomes" id="UP000007796"/>
    </source>
</evidence>
<dbReference type="InterPro" id="IPR002562">
    <property type="entry name" value="3'-5'_exonuclease_dom"/>
</dbReference>
<keyword evidence="2" id="KW-0698">rRNA processing</keyword>
<feature type="region of interest" description="Disordered" evidence="9">
    <location>
        <begin position="115"/>
        <end position="134"/>
    </location>
</feature>
<dbReference type="GO" id="GO:0000176">
    <property type="term" value="C:nuclear exosome (RNase complex)"/>
    <property type="evidence" value="ECO:0007669"/>
    <property type="project" value="InterPro"/>
</dbReference>
<dbReference type="GO" id="GO:0006890">
    <property type="term" value="P:retrograde vesicle-mediated transport, Golgi to endoplasmic reticulum"/>
    <property type="evidence" value="ECO:0007669"/>
    <property type="project" value="InterPro"/>
</dbReference>
<dbReference type="InterPro" id="IPR012337">
    <property type="entry name" value="RNaseH-like_sf"/>
</dbReference>
<dbReference type="InterPro" id="IPR012588">
    <property type="entry name" value="Exosome-assoc_fac_Rrp6_N"/>
</dbReference>
<comment type="similarity">
    <text evidence="8">Belongs to the exosome component 10/RRP6 family.</text>
</comment>
<dbReference type="SUPFAM" id="SSF53098">
    <property type="entry name" value="Ribonuclease H-like"/>
    <property type="match status" value="1"/>
</dbReference>
<keyword evidence="3" id="KW-0540">Nuclease</keyword>
<dbReference type="CDD" id="cd06147">
    <property type="entry name" value="Rrp6p_like_exo"/>
    <property type="match status" value="1"/>
</dbReference>
<dbReference type="PROSITE" id="PS51386">
    <property type="entry name" value="RINT1_TIP20"/>
    <property type="match status" value="1"/>
</dbReference>
<dbReference type="InterPro" id="IPR036397">
    <property type="entry name" value="RNaseH_sf"/>
</dbReference>
<keyword evidence="5" id="KW-0271">Exosome</keyword>
<evidence type="ECO:0000256" key="2">
    <source>
        <dbReference type="ARBA" id="ARBA00022552"/>
    </source>
</evidence>
<feature type="compositionally biased region" description="Basic and acidic residues" evidence="9">
    <location>
        <begin position="552"/>
        <end position="564"/>
    </location>
</feature>
<dbReference type="InterPro" id="IPR010997">
    <property type="entry name" value="HRDC-like_sf"/>
</dbReference>
<dbReference type="eggNOG" id="KOG2206">
    <property type="taxonomic scope" value="Eukaryota"/>
</dbReference>
<dbReference type="InterPro" id="IPR007528">
    <property type="entry name" value="RINT1_Tip20"/>
</dbReference>
<feature type="region of interest" description="Disordered" evidence="9">
    <location>
        <begin position="635"/>
        <end position="716"/>
    </location>
</feature>
<dbReference type="GO" id="GO:0070939">
    <property type="term" value="C:Dsl1/NZR complex"/>
    <property type="evidence" value="ECO:0007669"/>
    <property type="project" value="InterPro"/>
</dbReference>
<evidence type="ECO:0000256" key="9">
    <source>
        <dbReference type="SAM" id="MobiDB-lite"/>
    </source>
</evidence>
<dbReference type="InParanoid" id="F0XN94"/>
<name>F0XN94_GROCL</name>
<organism evidence="12">
    <name type="scientific">Grosmannia clavigera (strain kw1407 / UAMH 11150)</name>
    <name type="common">Blue stain fungus</name>
    <name type="synonym">Graphiocladiella clavigera</name>
    <dbReference type="NCBI Taxonomy" id="655863"/>
    <lineage>
        <taxon>Eukaryota</taxon>
        <taxon>Fungi</taxon>
        <taxon>Dikarya</taxon>
        <taxon>Ascomycota</taxon>
        <taxon>Pezizomycotina</taxon>
        <taxon>Sordariomycetes</taxon>
        <taxon>Sordariomycetidae</taxon>
        <taxon>Ophiostomatales</taxon>
        <taxon>Ophiostomataceae</taxon>
        <taxon>Leptographium</taxon>
    </lineage>
</organism>
<dbReference type="PANTHER" id="PTHR12124:SF47">
    <property type="entry name" value="EXOSOME COMPONENT 10"/>
    <property type="match status" value="1"/>
</dbReference>
<protein>
    <submittedName>
        <fullName evidence="11">Exosome complex exonuclease</fullName>
    </submittedName>
</protein>
<dbReference type="InterPro" id="IPR042044">
    <property type="entry name" value="EXOC6PINT-1/Sec15/Tip20_C_dom2"/>
</dbReference>
<dbReference type="GO" id="GO:0000467">
    <property type="term" value="P:exonucleolytic trimming to generate mature 3'-end of 5.8S rRNA from tricistronic rRNA transcript (SSU-rRNA, 5.8S rRNA, LSU-rRNA)"/>
    <property type="evidence" value="ECO:0007669"/>
    <property type="project" value="InterPro"/>
</dbReference>
<dbReference type="Gene3D" id="1.10.150.80">
    <property type="entry name" value="HRDC domain"/>
    <property type="match status" value="1"/>
</dbReference>
<dbReference type="Gene3D" id="1.20.58.670">
    <property type="entry name" value="Dsl1p vesicle tethering complex, Tip20p subunit, domain D"/>
    <property type="match status" value="1"/>
</dbReference>
<dbReference type="SUPFAM" id="SSF47819">
    <property type="entry name" value="HRDC-like"/>
    <property type="match status" value="1"/>
</dbReference>
<dbReference type="FunFam" id="3.30.420.10:FF:000059">
    <property type="entry name" value="Exosome complex exonuclease Rrp6"/>
    <property type="match status" value="1"/>
</dbReference>
<dbReference type="GO" id="GO:0071037">
    <property type="term" value="P:nuclear polyadenylation-dependent snRNA catabolic process"/>
    <property type="evidence" value="ECO:0007669"/>
    <property type="project" value="TreeGrafter"/>
</dbReference>
<evidence type="ECO:0000256" key="3">
    <source>
        <dbReference type="ARBA" id="ARBA00022722"/>
    </source>
</evidence>
<dbReference type="Gene3D" id="3.30.420.10">
    <property type="entry name" value="Ribonuclease H-like superfamily/Ribonuclease H"/>
    <property type="match status" value="1"/>
</dbReference>
<dbReference type="PROSITE" id="PS50967">
    <property type="entry name" value="HRDC"/>
    <property type="match status" value="1"/>
</dbReference>
<dbReference type="GO" id="GO:0071040">
    <property type="term" value="P:nuclear polyadenylation-dependent antisense transcript catabolic process"/>
    <property type="evidence" value="ECO:0007669"/>
    <property type="project" value="TreeGrafter"/>
</dbReference>
<dbReference type="Proteomes" id="UP000007796">
    <property type="component" value="Unassembled WGS sequence"/>
</dbReference>